<dbReference type="SUPFAM" id="SSF47794">
    <property type="entry name" value="Rad51 N-terminal domain-like"/>
    <property type="match status" value="1"/>
</dbReference>
<dbReference type="GO" id="GO:0003690">
    <property type="term" value="F:double-stranded DNA binding"/>
    <property type="evidence" value="ECO:0007669"/>
    <property type="project" value="TreeGrafter"/>
</dbReference>
<protein>
    <submittedName>
        <fullName evidence="3">Meiotic recombination protein DMC1 homolog</fullName>
    </submittedName>
</protein>
<keyword evidence="1" id="KW-0238">DNA-binding</keyword>
<evidence type="ECO:0000256" key="1">
    <source>
        <dbReference type="ARBA" id="ARBA00023125"/>
    </source>
</evidence>
<name>A0AB40B9Q0_DIOCR</name>
<dbReference type="GO" id="GO:0003697">
    <property type="term" value="F:single-stranded DNA binding"/>
    <property type="evidence" value="ECO:0007669"/>
    <property type="project" value="TreeGrafter"/>
</dbReference>
<dbReference type="GO" id="GO:0000794">
    <property type="term" value="C:condensed nuclear chromosome"/>
    <property type="evidence" value="ECO:0007669"/>
    <property type="project" value="TreeGrafter"/>
</dbReference>
<dbReference type="GO" id="GO:0000166">
    <property type="term" value="F:nucleotide binding"/>
    <property type="evidence" value="ECO:0007669"/>
    <property type="project" value="InterPro"/>
</dbReference>
<keyword evidence="2" id="KW-1185">Reference proteome</keyword>
<dbReference type="AlphaFoldDB" id="A0AB40B9Q0"/>
<dbReference type="PANTHER" id="PTHR22942:SF30">
    <property type="entry name" value="MEIOTIC RECOMBINATION PROTEIN DMC1_LIM15 HOMOLOG"/>
    <property type="match status" value="1"/>
</dbReference>
<gene>
    <name evidence="3" type="primary">LOC120260046</name>
</gene>
<dbReference type="GO" id="GO:0007131">
    <property type="term" value="P:reciprocal meiotic recombination"/>
    <property type="evidence" value="ECO:0007669"/>
    <property type="project" value="TreeGrafter"/>
</dbReference>
<dbReference type="InterPro" id="IPR010995">
    <property type="entry name" value="DNA_repair_Rad51/TF_NusA_a-hlx"/>
</dbReference>
<reference evidence="3" key="1">
    <citation type="submission" date="2025-08" db="UniProtKB">
        <authorList>
            <consortium name="RefSeq"/>
        </authorList>
    </citation>
    <scope>IDENTIFICATION</scope>
</reference>
<evidence type="ECO:0000313" key="3">
    <source>
        <dbReference type="RefSeq" id="XP_039123423.1"/>
    </source>
</evidence>
<dbReference type="GO" id="GO:0000150">
    <property type="term" value="F:DNA strand exchange activity"/>
    <property type="evidence" value="ECO:0007669"/>
    <property type="project" value="TreeGrafter"/>
</dbReference>
<dbReference type="RefSeq" id="XP_039123423.1">
    <property type="nucleotide sequence ID" value="XM_039267489.1"/>
</dbReference>
<dbReference type="Gene3D" id="1.10.150.20">
    <property type="entry name" value="5' to 3' exonuclease, C-terminal subdomain"/>
    <property type="match status" value="1"/>
</dbReference>
<proteinExistence type="predicted"/>
<dbReference type="GO" id="GO:0042148">
    <property type="term" value="P:DNA strand invasion"/>
    <property type="evidence" value="ECO:0007669"/>
    <property type="project" value="TreeGrafter"/>
</dbReference>
<dbReference type="Proteomes" id="UP001515500">
    <property type="component" value="Chromosome 5"/>
</dbReference>
<accession>A0AB40B9Q0</accession>
<dbReference type="GO" id="GO:0070192">
    <property type="term" value="P:chromosome organization involved in meiotic cell cycle"/>
    <property type="evidence" value="ECO:0007669"/>
    <property type="project" value="TreeGrafter"/>
</dbReference>
<dbReference type="GO" id="GO:0008094">
    <property type="term" value="F:ATP-dependent activity, acting on DNA"/>
    <property type="evidence" value="ECO:0007669"/>
    <property type="project" value="TreeGrafter"/>
</dbReference>
<evidence type="ECO:0000313" key="2">
    <source>
        <dbReference type="Proteomes" id="UP001515500"/>
    </source>
</evidence>
<dbReference type="GO" id="GO:0000730">
    <property type="term" value="P:DNA recombinase assembly"/>
    <property type="evidence" value="ECO:0007669"/>
    <property type="project" value="TreeGrafter"/>
</dbReference>
<dbReference type="GeneID" id="120260046"/>
<dbReference type="GO" id="GO:0006312">
    <property type="term" value="P:mitotic recombination"/>
    <property type="evidence" value="ECO:0007669"/>
    <property type="project" value="TreeGrafter"/>
</dbReference>
<dbReference type="PANTHER" id="PTHR22942">
    <property type="entry name" value="RECA/RAD51/RADA DNA STRAND-PAIRING FAMILY MEMBER"/>
    <property type="match status" value="1"/>
</dbReference>
<organism evidence="2 3">
    <name type="scientific">Dioscorea cayennensis subsp. rotundata</name>
    <name type="common">White Guinea yam</name>
    <name type="synonym">Dioscorea rotundata</name>
    <dbReference type="NCBI Taxonomy" id="55577"/>
    <lineage>
        <taxon>Eukaryota</taxon>
        <taxon>Viridiplantae</taxon>
        <taxon>Streptophyta</taxon>
        <taxon>Embryophyta</taxon>
        <taxon>Tracheophyta</taxon>
        <taxon>Spermatophyta</taxon>
        <taxon>Magnoliopsida</taxon>
        <taxon>Liliopsida</taxon>
        <taxon>Dioscoreales</taxon>
        <taxon>Dioscoreaceae</taxon>
        <taxon>Dioscorea</taxon>
    </lineage>
</organism>
<sequence length="145" mass="16435">MNTIAHMNFFDEDDYFKLIAQGIEVRDIKKLPDARIYTINDLMVYTKMSLTVIKGLSVANVNKIWEAAEKLVNVGYETGSDLLIKHKSIIKIASGSQALDKFLGDRIETPIIITKVFGAKAKILKYHIIKISRSVYKIVPNYEPC</sequence>